<accession>A0A739C598</accession>
<sequence>MRLWRGQPLRVCPRGGVLAGERVMTGCDGGGMVNGLKNARRESWVNVLLML</sequence>
<reference evidence="1" key="1">
    <citation type="journal article" date="2018" name="Genome Biol.">
        <title>SKESA: strategic k-mer extension for scrupulous assemblies.</title>
        <authorList>
            <person name="Souvorov A."/>
            <person name="Agarwala R."/>
            <person name="Lipman D.J."/>
        </authorList>
    </citation>
    <scope>NUCLEOTIDE SEQUENCE</scope>
    <source>
        <strain evidence="1">13-3002</strain>
    </source>
</reference>
<proteinExistence type="predicted"/>
<comment type="caution">
    <text evidence="1">The sequence shown here is derived from an EMBL/GenBank/DDBJ whole genome shotgun (WGS) entry which is preliminary data.</text>
</comment>
<name>A0A739C598_SALER</name>
<evidence type="ECO:0000313" key="1">
    <source>
        <dbReference type="EMBL" id="HAE9264592.1"/>
    </source>
</evidence>
<gene>
    <name evidence="1" type="ORF">G4Y52_004572</name>
</gene>
<dbReference type="EMBL" id="DAATNN010000061">
    <property type="protein sequence ID" value="HAE9264592.1"/>
    <property type="molecule type" value="Genomic_DNA"/>
</dbReference>
<organism evidence="1">
    <name type="scientific">Salmonella enterica subsp. arizonae serovar 48:z4,z24:-</name>
    <dbReference type="NCBI Taxonomy" id="1967584"/>
    <lineage>
        <taxon>Bacteria</taxon>
        <taxon>Pseudomonadati</taxon>
        <taxon>Pseudomonadota</taxon>
        <taxon>Gammaproteobacteria</taxon>
        <taxon>Enterobacterales</taxon>
        <taxon>Enterobacteriaceae</taxon>
        <taxon>Salmonella</taxon>
    </lineage>
</organism>
<reference evidence="1" key="2">
    <citation type="submission" date="2018-07" db="EMBL/GenBank/DDBJ databases">
        <authorList>
            <consortium name="NCBI Pathogen Detection Project"/>
        </authorList>
    </citation>
    <scope>NUCLEOTIDE SEQUENCE</scope>
    <source>
        <strain evidence="1">13-3002</strain>
    </source>
</reference>
<protein>
    <submittedName>
        <fullName evidence="1">Uncharacterized protein</fullName>
    </submittedName>
</protein>
<dbReference type="AlphaFoldDB" id="A0A739C598"/>